<dbReference type="GO" id="GO:0016618">
    <property type="term" value="F:hydroxypyruvate reductase [NAD(P)H] activity"/>
    <property type="evidence" value="ECO:0007669"/>
    <property type="project" value="TreeGrafter"/>
</dbReference>
<dbReference type="InterPro" id="IPR029753">
    <property type="entry name" value="D-isomer_DH_CS"/>
</dbReference>
<keyword evidence="7" id="KW-1185">Reference proteome</keyword>
<dbReference type="GO" id="GO:0005829">
    <property type="term" value="C:cytosol"/>
    <property type="evidence" value="ECO:0007669"/>
    <property type="project" value="TreeGrafter"/>
</dbReference>
<protein>
    <submittedName>
        <fullName evidence="6">Phosphoglycerate dehydrogenase</fullName>
    </submittedName>
</protein>
<dbReference type="PANTHER" id="PTHR10996">
    <property type="entry name" value="2-HYDROXYACID DEHYDROGENASE-RELATED"/>
    <property type="match status" value="1"/>
</dbReference>
<feature type="domain" description="D-isomer specific 2-hydroxyacid dehydrogenase catalytic" evidence="4">
    <location>
        <begin position="57"/>
        <end position="322"/>
    </location>
</feature>
<dbReference type="PANTHER" id="PTHR10996:SF178">
    <property type="entry name" value="2-HYDROXYACID DEHYDROGENASE YGL185C-RELATED"/>
    <property type="match status" value="1"/>
</dbReference>
<sequence>MKKPKAIYLIEAESFNKIYGADERDAIAKLANIHPDPVDLAHCPDVDLSDVEIVFSGWGAPKFDKVLLDRLPKLRAIFYAAGTVKNIVSEELWSRKILLTSSYVANGRPVAEYTFAQIILSLKRTWQYVFRLKENKAWERDLDVSGCYYGAKVGIVSLGAIGRMVCERLKTLDLEAYAYDPFVSDEDMLQVGAHKAALDELFATCDVVSLHAPLLENTSGMIGLSHFQSMKFGATFINTSRGAVVDEPAMIEVLTARPDLTAILDVVEPEPPVADSPLYSLPNVFLTPHIAGSMGNECRRMGRLAMEECRRFLKGEAVLHAITKENIHKLA</sequence>
<dbReference type="SUPFAM" id="SSF52283">
    <property type="entry name" value="Formate/glycerate dehydrogenase catalytic domain-like"/>
    <property type="match status" value="1"/>
</dbReference>
<dbReference type="SUPFAM" id="SSF51735">
    <property type="entry name" value="NAD(P)-binding Rossmann-fold domains"/>
    <property type="match status" value="1"/>
</dbReference>
<keyword evidence="2" id="KW-0520">NAD</keyword>
<feature type="domain" description="D-isomer specific 2-hydroxyacid dehydrogenase NAD-binding" evidence="5">
    <location>
        <begin position="119"/>
        <end position="291"/>
    </location>
</feature>
<dbReference type="Pfam" id="PF00389">
    <property type="entry name" value="2-Hacid_dh"/>
    <property type="match status" value="1"/>
</dbReference>
<dbReference type="CDD" id="cd12167">
    <property type="entry name" value="2-Hacid_dh_8"/>
    <property type="match status" value="1"/>
</dbReference>
<dbReference type="EMBL" id="BMXG01000011">
    <property type="protein sequence ID" value="GHC03652.1"/>
    <property type="molecule type" value="Genomic_DNA"/>
</dbReference>
<dbReference type="InterPro" id="IPR006140">
    <property type="entry name" value="D-isomer_DH_NAD-bd"/>
</dbReference>
<evidence type="ECO:0000259" key="4">
    <source>
        <dbReference type="Pfam" id="PF00389"/>
    </source>
</evidence>
<evidence type="ECO:0000313" key="7">
    <source>
        <dbReference type="Proteomes" id="UP000642829"/>
    </source>
</evidence>
<organism evidence="6 7">
    <name type="scientific">Cerasicoccus arenae</name>
    <dbReference type="NCBI Taxonomy" id="424488"/>
    <lineage>
        <taxon>Bacteria</taxon>
        <taxon>Pseudomonadati</taxon>
        <taxon>Verrucomicrobiota</taxon>
        <taxon>Opitutia</taxon>
        <taxon>Puniceicoccales</taxon>
        <taxon>Cerasicoccaceae</taxon>
        <taxon>Cerasicoccus</taxon>
    </lineage>
</organism>
<dbReference type="InterPro" id="IPR006139">
    <property type="entry name" value="D-isomer_2_OHA_DH_cat_dom"/>
</dbReference>
<keyword evidence="1 3" id="KW-0560">Oxidoreductase</keyword>
<dbReference type="InterPro" id="IPR036291">
    <property type="entry name" value="NAD(P)-bd_dom_sf"/>
</dbReference>
<dbReference type="AlphaFoldDB" id="A0A8J3DKE0"/>
<comment type="caution">
    <text evidence="6">The sequence shown here is derived from an EMBL/GenBank/DDBJ whole genome shotgun (WGS) entry which is preliminary data.</text>
</comment>
<evidence type="ECO:0000256" key="3">
    <source>
        <dbReference type="RuleBase" id="RU003719"/>
    </source>
</evidence>
<name>A0A8J3DKE0_9BACT</name>
<proteinExistence type="inferred from homology"/>
<reference evidence="6" key="2">
    <citation type="submission" date="2020-09" db="EMBL/GenBank/DDBJ databases">
        <authorList>
            <person name="Sun Q."/>
            <person name="Kim S."/>
        </authorList>
    </citation>
    <scope>NUCLEOTIDE SEQUENCE</scope>
    <source>
        <strain evidence="6">KCTC 12870</strain>
    </source>
</reference>
<gene>
    <name evidence="6" type="ORF">GCM10007047_20340</name>
</gene>
<evidence type="ECO:0000259" key="5">
    <source>
        <dbReference type="Pfam" id="PF02826"/>
    </source>
</evidence>
<dbReference type="Pfam" id="PF02826">
    <property type="entry name" value="2-Hacid_dh_C"/>
    <property type="match status" value="1"/>
</dbReference>
<evidence type="ECO:0000256" key="1">
    <source>
        <dbReference type="ARBA" id="ARBA00023002"/>
    </source>
</evidence>
<reference evidence="6" key="1">
    <citation type="journal article" date="2014" name="Int. J. Syst. Evol. Microbiol.">
        <title>Complete genome sequence of Corynebacterium casei LMG S-19264T (=DSM 44701T), isolated from a smear-ripened cheese.</title>
        <authorList>
            <consortium name="US DOE Joint Genome Institute (JGI-PGF)"/>
            <person name="Walter F."/>
            <person name="Albersmeier A."/>
            <person name="Kalinowski J."/>
            <person name="Ruckert C."/>
        </authorList>
    </citation>
    <scope>NUCLEOTIDE SEQUENCE</scope>
    <source>
        <strain evidence="6">KCTC 12870</strain>
    </source>
</reference>
<dbReference type="GO" id="GO:0030267">
    <property type="term" value="F:glyoxylate reductase (NADPH) activity"/>
    <property type="evidence" value="ECO:0007669"/>
    <property type="project" value="TreeGrafter"/>
</dbReference>
<dbReference type="Proteomes" id="UP000642829">
    <property type="component" value="Unassembled WGS sequence"/>
</dbReference>
<evidence type="ECO:0000313" key="6">
    <source>
        <dbReference type="EMBL" id="GHC03652.1"/>
    </source>
</evidence>
<comment type="similarity">
    <text evidence="3">Belongs to the D-isomer specific 2-hydroxyacid dehydrogenase family.</text>
</comment>
<dbReference type="RefSeq" id="WP_189514728.1">
    <property type="nucleotide sequence ID" value="NZ_BMXG01000011.1"/>
</dbReference>
<accession>A0A8J3DKE0</accession>
<dbReference type="PROSITE" id="PS00670">
    <property type="entry name" value="D_2_HYDROXYACID_DH_2"/>
    <property type="match status" value="1"/>
</dbReference>
<dbReference type="InterPro" id="IPR050223">
    <property type="entry name" value="D-isomer_2-hydroxyacid_DH"/>
</dbReference>
<dbReference type="GO" id="GO:0051287">
    <property type="term" value="F:NAD binding"/>
    <property type="evidence" value="ECO:0007669"/>
    <property type="project" value="InterPro"/>
</dbReference>
<evidence type="ECO:0000256" key="2">
    <source>
        <dbReference type="ARBA" id="ARBA00023027"/>
    </source>
</evidence>
<dbReference type="Gene3D" id="3.40.50.720">
    <property type="entry name" value="NAD(P)-binding Rossmann-like Domain"/>
    <property type="match status" value="2"/>
</dbReference>